<dbReference type="GO" id="GO:0016747">
    <property type="term" value="F:acyltransferase activity, transferring groups other than amino-acyl groups"/>
    <property type="evidence" value="ECO:0007669"/>
    <property type="project" value="InterPro"/>
</dbReference>
<gene>
    <name evidence="4" type="ORF">SAMN02799620_02706</name>
</gene>
<keyword evidence="1" id="KW-0808">Transferase</keyword>
<dbReference type="AlphaFoldDB" id="A0A1G4WAQ5"/>
<dbReference type="EMBL" id="FMUB01000005">
    <property type="protein sequence ID" value="SCX19543.1"/>
    <property type="molecule type" value="Genomic_DNA"/>
</dbReference>
<dbReference type="Pfam" id="PF00583">
    <property type="entry name" value="Acetyltransf_1"/>
    <property type="match status" value="1"/>
</dbReference>
<dbReference type="CDD" id="cd04301">
    <property type="entry name" value="NAT_SF"/>
    <property type="match status" value="1"/>
</dbReference>
<dbReference type="STRING" id="1502745.SAMN02799620_02706"/>
<keyword evidence="2" id="KW-0012">Acyltransferase</keyword>
<evidence type="ECO:0000313" key="4">
    <source>
        <dbReference type="EMBL" id="SCX19543.1"/>
    </source>
</evidence>
<proteinExistence type="predicted"/>
<dbReference type="InterPro" id="IPR000182">
    <property type="entry name" value="GNAT_dom"/>
</dbReference>
<dbReference type="RefSeq" id="WP_235632846.1">
    <property type="nucleotide sequence ID" value="NZ_FMUB01000005.1"/>
</dbReference>
<dbReference type="InterPro" id="IPR050832">
    <property type="entry name" value="Bact_Acetyltransf"/>
</dbReference>
<sequence>MDAARLRRATGADHAAVHRLIAVAFAPYVERMGRRPAPMDADFTAALNDSLVWAIEDDGRLDAVLVLEHHADHVLVDTIAVDPAARGRGHGARLLDRAESDARELGLSEVRLYTNEAMSENLTYYPRRGYQETGRRTEDGYHRVYFRKKISPSPFKI</sequence>
<dbReference type="PANTHER" id="PTHR43877">
    <property type="entry name" value="AMINOALKYLPHOSPHONATE N-ACETYLTRANSFERASE-RELATED-RELATED"/>
    <property type="match status" value="1"/>
</dbReference>
<name>A0A1G4WAQ5_9MYCO</name>
<dbReference type="PANTHER" id="PTHR43877:SF2">
    <property type="entry name" value="AMINOALKYLPHOSPHONATE N-ACETYLTRANSFERASE-RELATED"/>
    <property type="match status" value="1"/>
</dbReference>
<dbReference type="Gene3D" id="3.40.630.30">
    <property type="match status" value="1"/>
</dbReference>
<evidence type="ECO:0000256" key="2">
    <source>
        <dbReference type="ARBA" id="ARBA00023315"/>
    </source>
</evidence>
<feature type="domain" description="N-acetyltransferase" evidence="3">
    <location>
        <begin position="4"/>
        <end position="151"/>
    </location>
</feature>
<dbReference type="InterPro" id="IPR016181">
    <property type="entry name" value="Acyl_CoA_acyltransferase"/>
</dbReference>
<dbReference type="Proteomes" id="UP000199707">
    <property type="component" value="Unassembled WGS sequence"/>
</dbReference>
<protein>
    <submittedName>
        <fullName evidence="4">N-acetylglutamate synthase, GNAT family</fullName>
    </submittedName>
</protein>
<evidence type="ECO:0000313" key="5">
    <source>
        <dbReference type="Proteomes" id="UP000199707"/>
    </source>
</evidence>
<evidence type="ECO:0000256" key="1">
    <source>
        <dbReference type="ARBA" id="ARBA00022679"/>
    </source>
</evidence>
<reference evidence="5" key="1">
    <citation type="submission" date="2016-10" db="EMBL/GenBank/DDBJ databases">
        <authorList>
            <person name="Varghese N."/>
            <person name="Submissions S."/>
        </authorList>
    </citation>
    <scope>NUCLEOTIDE SEQUENCE [LARGE SCALE GENOMIC DNA]</scope>
    <source>
        <strain evidence="5">UNC267MFSha1.1M11</strain>
    </source>
</reference>
<dbReference type="SUPFAM" id="SSF55729">
    <property type="entry name" value="Acyl-CoA N-acyltransferases (Nat)"/>
    <property type="match status" value="1"/>
</dbReference>
<organism evidence="4 5">
    <name type="scientific">Mycolicibacterium fluoranthenivorans</name>
    <dbReference type="NCBI Taxonomy" id="258505"/>
    <lineage>
        <taxon>Bacteria</taxon>
        <taxon>Bacillati</taxon>
        <taxon>Actinomycetota</taxon>
        <taxon>Actinomycetes</taxon>
        <taxon>Mycobacteriales</taxon>
        <taxon>Mycobacteriaceae</taxon>
        <taxon>Mycolicibacterium</taxon>
    </lineage>
</organism>
<evidence type="ECO:0000259" key="3">
    <source>
        <dbReference type="PROSITE" id="PS51186"/>
    </source>
</evidence>
<accession>A0A1G4WAQ5</accession>
<dbReference type="PROSITE" id="PS51186">
    <property type="entry name" value="GNAT"/>
    <property type="match status" value="1"/>
</dbReference>